<name>A0A381SQ35_9ZZZZ</name>
<dbReference type="GO" id="GO:0005737">
    <property type="term" value="C:cytoplasm"/>
    <property type="evidence" value="ECO:0007669"/>
    <property type="project" value="TreeGrafter"/>
</dbReference>
<dbReference type="InterPro" id="IPR050251">
    <property type="entry name" value="HpcH-HpaI_aldolase"/>
</dbReference>
<dbReference type="Pfam" id="PF03328">
    <property type="entry name" value="HpcH_HpaI"/>
    <property type="match status" value="1"/>
</dbReference>
<dbReference type="GO" id="GO:0046872">
    <property type="term" value="F:metal ion binding"/>
    <property type="evidence" value="ECO:0007669"/>
    <property type="project" value="UniProtKB-KW"/>
</dbReference>
<sequence length="259" mass="27834">MRRNRVRQKLSQGSPVIGTFVGLQSANVAELMGHSGFDFVVIESEHNALESAEIEHILMALGNTNAIPIVRIPSSDKVFIQKALDLGAMGIVVPSVRTAEEAMSIVSATRFPPLGTRSWGPLRASKYTFDNEDYLKNANDNILVVLIIETVDAVNNLEQIADVPGIDVLFLGPWDMCLSLGLDPLCQPHDEIDQVLQKMIQVSRDRDASAGAGASSPDDIAGRLDQGVTFISYGPDYALLSAAAQAGVNAFRDLDASKG</sequence>
<protein>
    <recommendedName>
        <fullName evidence="4">HpcH/HpaI aldolase/citrate lyase domain-containing protein</fullName>
    </recommendedName>
</protein>
<dbReference type="InterPro" id="IPR005000">
    <property type="entry name" value="Aldolase/citrate-lyase_domain"/>
</dbReference>
<dbReference type="EMBL" id="UINC01003231">
    <property type="protein sequence ID" value="SVA04497.1"/>
    <property type="molecule type" value="Genomic_DNA"/>
</dbReference>
<evidence type="ECO:0000256" key="1">
    <source>
        <dbReference type="ARBA" id="ARBA00005568"/>
    </source>
</evidence>
<dbReference type="PANTHER" id="PTHR30502:SF0">
    <property type="entry name" value="PHOSPHOENOLPYRUVATE CARBOXYLASE FAMILY PROTEIN"/>
    <property type="match status" value="1"/>
</dbReference>
<keyword evidence="2" id="KW-0479">Metal-binding</keyword>
<dbReference type="SUPFAM" id="SSF51621">
    <property type="entry name" value="Phosphoenolpyruvate/pyruvate domain"/>
    <property type="match status" value="1"/>
</dbReference>
<dbReference type="Gene3D" id="3.20.20.60">
    <property type="entry name" value="Phosphoenolpyruvate-binding domains"/>
    <property type="match status" value="1"/>
</dbReference>
<feature type="domain" description="HpcH/HpaI aldolase/citrate lyase" evidence="4">
    <location>
        <begin position="17"/>
        <end position="240"/>
    </location>
</feature>
<dbReference type="AlphaFoldDB" id="A0A381SQ35"/>
<dbReference type="PANTHER" id="PTHR30502">
    <property type="entry name" value="2-KETO-3-DEOXY-L-RHAMNONATE ALDOLASE"/>
    <property type="match status" value="1"/>
</dbReference>
<dbReference type="GO" id="GO:0016832">
    <property type="term" value="F:aldehyde-lyase activity"/>
    <property type="evidence" value="ECO:0007669"/>
    <property type="project" value="TreeGrafter"/>
</dbReference>
<keyword evidence="3" id="KW-0456">Lyase</keyword>
<organism evidence="5">
    <name type="scientific">marine metagenome</name>
    <dbReference type="NCBI Taxonomy" id="408172"/>
    <lineage>
        <taxon>unclassified sequences</taxon>
        <taxon>metagenomes</taxon>
        <taxon>ecological metagenomes</taxon>
    </lineage>
</organism>
<comment type="similarity">
    <text evidence="1">Belongs to the HpcH/HpaI aldolase family.</text>
</comment>
<accession>A0A381SQ35</accession>
<dbReference type="InterPro" id="IPR015813">
    <property type="entry name" value="Pyrv/PenolPyrv_kinase-like_dom"/>
</dbReference>
<evidence type="ECO:0000256" key="2">
    <source>
        <dbReference type="ARBA" id="ARBA00022723"/>
    </source>
</evidence>
<proteinExistence type="inferred from homology"/>
<gene>
    <name evidence="5" type="ORF">METZ01_LOCUS57351</name>
</gene>
<dbReference type="InterPro" id="IPR040442">
    <property type="entry name" value="Pyrv_kinase-like_dom_sf"/>
</dbReference>
<evidence type="ECO:0000313" key="5">
    <source>
        <dbReference type="EMBL" id="SVA04497.1"/>
    </source>
</evidence>
<evidence type="ECO:0000256" key="3">
    <source>
        <dbReference type="ARBA" id="ARBA00023239"/>
    </source>
</evidence>
<reference evidence="5" key="1">
    <citation type="submission" date="2018-05" db="EMBL/GenBank/DDBJ databases">
        <authorList>
            <person name="Lanie J.A."/>
            <person name="Ng W.-L."/>
            <person name="Kazmierczak K.M."/>
            <person name="Andrzejewski T.M."/>
            <person name="Davidsen T.M."/>
            <person name="Wayne K.J."/>
            <person name="Tettelin H."/>
            <person name="Glass J.I."/>
            <person name="Rusch D."/>
            <person name="Podicherti R."/>
            <person name="Tsui H.-C.T."/>
            <person name="Winkler M.E."/>
        </authorList>
    </citation>
    <scope>NUCLEOTIDE SEQUENCE</scope>
</reference>
<evidence type="ECO:0000259" key="4">
    <source>
        <dbReference type="Pfam" id="PF03328"/>
    </source>
</evidence>